<dbReference type="GO" id="GO:0051536">
    <property type="term" value="F:iron-sulfur cluster binding"/>
    <property type="evidence" value="ECO:0007669"/>
    <property type="project" value="InterPro"/>
</dbReference>
<feature type="domain" description="NADH:ubiquinone oxidoreductase-like 20kDa subunit" evidence="2">
    <location>
        <begin position="14"/>
        <end position="179"/>
    </location>
</feature>
<evidence type="ECO:0000313" key="4">
    <source>
        <dbReference type="Proteomes" id="UP000013307"/>
    </source>
</evidence>
<dbReference type="InterPro" id="IPR037024">
    <property type="entry name" value="NiFe_Hase_small_N_sf"/>
</dbReference>
<dbReference type="RefSeq" id="WP_015590676.1">
    <property type="nucleotide sequence ID" value="NC_021169.1"/>
</dbReference>
<dbReference type="GO" id="GO:0016491">
    <property type="term" value="F:oxidoreductase activity"/>
    <property type="evidence" value="ECO:0007669"/>
    <property type="project" value="UniProtKB-KW"/>
</dbReference>
<dbReference type="STRING" id="387631.Asulf_01077"/>
<accession>N0BDK4</accession>
<name>N0BDK4_9EURY</name>
<dbReference type="KEGG" id="ast:Asulf_01077"/>
<evidence type="ECO:0000256" key="1">
    <source>
        <dbReference type="ARBA" id="ARBA00023002"/>
    </source>
</evidence>
<dbReference type="InterPro" id="IPR051349">
    <property type="entry name" value="Hydrogenase_assoc-protein"/>
</dbReference>
<dbReference type="OrthoDB" id="37913at2157"/>
<dbReference type="PANTHER" id="PTHR42845">
    <property type="entry name" value="COENZYME F420-REDUCING HYDROGENASE, GAMMA SUBUNIT"/>
    <property type="match status" value="1"/>
</dbReference>
<evidence type="ECO:0000259" key="2">
    <source>
        <dbReference type="Pfam" id="PF01058"/>
    </source>
</evidence>
<dbReference type="SUPFAM" id="SSF56770">
    <property type="entry name" value="HydA/Nqo6-like"/>
    <property type="match status" value="1"/>
</dbReference>
<organism evidence="3 4">
    <name type="scientific">Archaeoglobus sulfaticallidus PM70-1</name>
    <dbReference type="NCBI Taxonomy" id="387631"/>
    <lineage>
        <taxon>Archaea</taxon>
        <taxon>Methanobacteriati</taxon>
        <taxon>Methanobacteriota</taxon>
        <taxon>Archaeoglobi</taxon>
        <taxon>Archaeoglobales</taxon>
        <taxon>Archaeoglobaceae</taxon>
        <taxon>Archaeoglobus</taxon>
    </lineage>
</organism>
<dbReference type="Gene3D" id="3.40.50.700">
    <property type="entry name" value="NADH:ubiquinone oxidoreductase-like, 20kDa subunit"/>
    <property type="match status" value="1"/>
</dbReference>
<reference evidence="3 4" key="1">
    <citation type="journal article" date="2013" name="Genome Announc.">
        <title>Complete Genome Sequence of the Thermophilic and Facultatively Chemolithoautotrophic Sulfate Reducer Archaeoglobus sulfaticallidus Strain PM70-1T.</title>
        <authorList>
            <person name="Stokke R."/>
            <person name="Hocking W.P."/>
            <person name="Steinsbu B.O."/>
            <person name="Steen I.H."/>
        </authorList>
    </citation>
    <scope>NUCLEOTIDE SEQUENCE [LARGE SCALE GENOMIC DNA]</scope>
    <source>
        <strain evidence="3">PM70-1</strain>
    </source>
</reference>
<dbReference type="Proteomes" id="UP000013307">
    <property type="component" value="Chromosome"/>
</dbReference>
<protein>
    <submittedName>
        <fullName evidence="3">F420-non-reducing hydrogenase subunit G</fullName>
    </submittedName>
</protein>
<keyword evidence="4" id="KW-1185">Reference proteome</keyword>
<dbReference type="HOGENOM" id="CLU_053270_0_0_2"/>
<gene>
    <name evidence="3" type="ORF">Asulf_01077</name>
</gene>
<dbReference type="InterPro" id="IPR006137">
    <property type="entry name" value="NADH_UbQ_OxRdtase-like_20kDa"/>
</dbReference>
<proteinExistence type="predicted"/>
<dbReference type="PANTHER" id="PTHR42845:SF2">
    <property type="entry name" value="F420-NON-REDUCING HYDROGENASE VHU SUBUNIT G"/>
    <property type="match status" value="1"/>
</dbReference>
<dbReference type="GeneID" id="15392718"/>
<dbReference type="eggNOG" id="arCOG02472">
    <property type="taxonomic scope" value="Archaea"/>
</dbReference>
<dbReference type="AlphaFoldDB" id="N0BDK4"/>
<dbReference type="Pfam" id="PF01058">
    <property type="entry name" value="Oxidored_q6"/>
    <property type="match status" value="1"/>
</dbReference>
<dbReference type="EMBL" id="CP005290">
    <property type="protein sequence ID" value="AGK61078.1"/>
    <property type="molecule type" value="Genomic_DNA"/>
</dbReference>
<sequence>MSKIKLAIYLSAGCAGCEMALVDLSEKLIDALENIEIVWWTPTVVDLKYKDLENLEDKSIDVALVDGAVRLSEQEHVIKILRQKTKVLVAFGACAAMGGVPGLANFHKREELLETAYINTWSTDNPDGVLPQTEYDVNGSKLTLPEFYGEVKALHQVVDVDYFIGGCPPHHDHVAVAVEAIIKGELPPKGSWITSGKSVCDSCRRNPAQKGEIRKPIEKVRRTIEGTPDEECLLQQGYLCLGPVTQGDCGGSCPQVNIPCRGCGGPVAGKDFGARAVGALASLMTDEAVDEMLEKIPSLGKFLYRYSLPVSLINRKK</sequence>
<keyword evidence="1" id="KW-0560">Oxidoreductase</keyword>
<evidence type="ECO:0000313" key="3">
    <source>
        <dbReference type="EMBL" id="AGK61078.1"/>
    </source>
</evidence>